<sequence length="123" mass="14021">MDQQLTLKFSNGWLEKFCNRHSFKLQVAHGESGSIQQDIIDKELPALKLLIQQYHPDDVFNADETGLFYNMPPNKTIGFFPASGLKKNKAGIWPWDTSKAFDRAAKHHHSVPASKHYLKNPTT</sequence>
<evidence type="ECO:0000256" key="1">
    <source>
        <dbReference type="ARBA" id="ARBA00023125"/>
    </source>
</evidence>
<dbReference type="InterPro" id="IPR006600">
    <property type="entry name" value="HTH_CenpB_DNA-bd_dom"/>
</dbReference>
<dbReference type="GO" id="GO:0003677">
    <property type="term" value="F:DNA binding"/>
    <property type="evidence" value="ECO:0007669"/>
    <property type="project" value="UniProtKB-KW"/>
</dbReference>
<proteinExistence type="predicted"/>
<dbReference type="PROSITE" id="PS51253">
    <property type="entry name" value="HTH_CENPB"/>
    <property type="match status" value="1"/>
</dbReference>
<dbReference type="PANTHER" id="PTHR19303:SF73">
    <property type="entry name" value="PROTEIN PDC2"/>
    <property type="match status" value="1"/>
</dbReference>
<dbReference type="GO" id="GO:0005634">
    <property type="term" value="C:nucleus"/>
    <property type="evidence" value="ECO:0007669"/>
    <property type="project" value="TreeGrafter"/>
</dbReference>
<keyword evidence="1" id="KW-0238">DNA-binding</keyword>
<dbReference type="AlphaFoldDB" id="A0A0F7RYZ4"/>
<dbReference type="EMBL" id="CCFA01005139">
    <property type="protein sequence ID" value="CDS02221.1"/>
    <property type="molecule type" value="Genomic_DNA"/>
</dbReference>
<keyword evidence="4" id="KW-1185">Reference proteome</keyword>
<evidence type="ECO:0000313" key="4">
    <source>
        <dbReference type="Proteomes" id="UP000242770"/>
    </source>
</evidence>
<dbReference type="PANTHER" id="PTHR19303">
    <property type="entry name" value="TRANSPOSON"/>
    <property type="match status" value="1"/>
</dbReference>
<feature type="domain" description="HTH CENPB-type" evidence="2">
    <location>
        <begin position="1"/>
        <end position="27"/>
    </location>
</feature>
<dbReference type="Proteomes" id="UP000242770">
    <property type="component" value="Unassembled WGS sequence"/>
</dbReference>
<organism evidence="3 4">
    <name type="scientific">Sporisorium scitamineum</name>
    <dbReference type="NCBI Taxonomy" id="49012"/>
    <lineage>
        <taxon>Eukaryota</taxon>
        <taxon>Fungi</taxon>
        <taxon>Dikarya</taxon>
        <taxon>Basidiomycota</taxon>
        <taxon>Ustilaginomycotina</taxon>
        <taxon>Ustilaginomycetes</taxon>
        <taxon>Ustilaginales</taxon>
        <taxon>Ustilaginaceae</taxon>
        <taxon>Sporisorium</taxon>
    </lineage>
</organism>
<dbReference type="STRING" id="49012.A0A0F7RYZ4"/>
<accession>A0A0F7RYZ4</accession>
<name>A0A0F7RYZ4_9BASI</name>
<reference evidence="4" key="1">
    <citation type="submission" date="2014-06" db="EMBL/GenBank/DDBJ databases">
        <authorList>
            <person name="Berkman P.J."/>
        </authorList>
    </citation>
    <scope>NUCLEOTIDE SEQUENCE [LARGE SCALE GENOMIC DNA]</scope>
</reference>
<gene>
    <name evidence="3" type="primary">SSCI84590.1</name>
</gene>
<evidence type="ECO:0000313" key="3">
    <source>
        <dbReference type="EMBL" id="CDS02221.1"/>
    </source>
</evidence>
<evidence type="ECO:0000259" key="2">
    <source>
        <dbReference type="PROSITE" id="PS51253"/>
    </source>
</evidence>
<dbReference type="InterPro" id="IPR050863">
    <property type="entry name" value="CenT-Element_Derived"/>
</dbReference>
<protein>
    <recommendedName>
        <fullName evidence="2">HTH CENPB-type domain-containing protein</fullName>
    </recommendedName>
</protein>